<dbReference type="PANTHER" id="PTHR32089:SF119">
    <property type="entry name" value="METHYL-ACCEPTING CHEMOTAXIS PROTEIN CTPL"/>
    <property type="match status" value="1"/>
</dbReference>
<evidence type="ECO:0000256" key="7">
    <source>
        <dbReference type="PROSITE-ProRule" id="PRU00284"/>
    </source>
</evidence>
<evidence type="ECO:0008006" key="14">
    <source>
        <dbReference type="Google" id="ProtNLM"/>
    </source>
</evidence>
<keyword evidence="8" id="KW-0175">Coiled coil</keyword>
<dbReference type="FunFam" id="1.10.287.950:FF:000001">
    <property type="entry name" value="Methyl-accepting chemotaxis sensory transducer"/>
    <property type="match status" value="1"/>
</dbReference>
<dbReference type="AlphaFoldDB" id="A0AA37W4V6"/>
<dbReference type="SUPFAM" id="SSF141371">
    <property type="entry name" value="PilZ domain-like"/>
    <property type="match status" value="1"/>
</dbReference>
<feature type="coiled-coil region" evidence="8">
    <location>
        <begin position="212"/>
        <end position="242"/>
    </location>
</feature>
<evidence type="ECO:0000256" key="8">
    <source>
        <dbReference type="SAM" id="Coils"/>
    </source>
</evidence>
<dbReference type="InterPro" id="IPR009875">
    <property type="entry name" value="PilZ_domain"/>
</dbReference>
<feature type="domain" description="HAMP" evidence="11">
    <location>
        <begin position="87"/>
        <end position="139"/>
    </location>
</feature>
<dbReference type="PROSITE" id="PS50885">
    <property type="entry name" value="HAMP"/>
    <property type="match status" value="1"/>
</dbReference>
<gene>
    <name evidence="12" type="ORF">GCM10007876_10300</name>
</gene>
<dbReference type="GO" id="GO:0016020">
    <property type="term" value="C:membrane"/>
    <property type="evidence" value="ECO:0007669"/>
    <property type="project" value="UniProtKB-SubCell"/>
</dbReference>
<dbReference type="CDD" id="cd06225">
    <property type="entry name" value="HAMP"/>
    <property type="match status" value="1"/>
</dbReference>
<comment type="subcellular location">
    <subcellularLocation>
        <location evidence="1">Membrane</location>
        <topology evidence="1">Multi-pass membrane protein</topology>
    </subcellularLocation>
</comment>
<dbReference type="SMART" id="SM00283">
    <property type="entry name" value="MA"/>
    <property type="match status" value="1"/>
</dbReference>
<dbReference type="Gene3D" id="2.40.10.220">
    <property type="entry name" value="predicted glycosyltransferase like domains"/>
    <property type="match status" value="1"/>
</dbReference>
<dbReference type="EMBL" id="BSNM01000006">
    <property type="protein sequence ID" value="GLQ30552.1"/>
    <property type="molecule type" value="Genomic_DNA"/>
</dbReference>
<dbReference type="InterPro" id="IPR004089">
    <property type="entry name" value="MCPsignal_dom"/>
</dbReference>
<evidence type="ECO:0000259" key="10">
    <source>
        <dbReference type="PROSITE" id="PS50111"/>
    </source>
</evidence>
<keyword evidence="13" id="KW-1185">Reference proteome</keyword>
<feature type="domain" description="Methyl-accepting transducer" evidence="10">
    <location>
        <begin position="144"/>
        <end position="380"/>
    </location>
</feature>
<evidence type="ECO:0000259" key="11">
    <source>
        <dbReference type="PROSITE" id="PS50885"/>
    </source>
</evidence>
<dbReference type="Gene3D" id="1.10.287.950">
    <property type="entry name" value="Methyl-accepting chemotaxis protein"/>
    <property type="match status" value="1"/>
</dbReference>
<dbReference type="PROSITE" id="PS50111">
    <property type="entry name" value="CHEMOTAXIS_TRANSDUC_2"/>
    <property type="match status" value="1"/>
</dbReference>
<evidence type="ECO:0000313" key="13">
    <source>
        <dbReference type="Proteomes" id="UP001161389"/>
    </source>
</evidence>
<dbReference type="GO" id="GO:0006935">
    <property type="term" value="P:chemotaxis"/>
    <property type="evidence" value="ECO:0007669"/>
    <property type="project" value="InterPro"/>
</dbReference>
<sequence length="542" mass="60283">MKWFSRLSIRWKLQLGFFVVTMLTTIFNRWMATQELNKAIDTAEEFLAPQDLIDALLAQKESYIFNSIWESGIEFAIQFAVIGLVASIFVRPILELIRGLKAVGKGDLTQSLESTSQDEIGVLVNQFNQMLEQLNSVLSKVDSGSSYMKQSAYQISLVSQEIASIGREENHNFESVANVIREMHQISDQVMNLAIQSRETSGEARSSAITGMKDLRANIDDLAKVSDQIEDASLKVEELNQSAEKIALIVGSIRDIAEQTNLLALNAAIEAARAGEQGRGFAVVADEVRALAEKTTTSSGEINQIIENFSEHVGDVTKTMTRVVKRVRKNSDQSEGMVENISVMESGAVTSASNAEEIENSCDRQLKTFSELETAMDKLLGGLEQNNTKVSNTANISESLYRLTNDMSAMLEGFTFSHCAATQDSSLDDDRRTHPRANSNLLVQLLHNRSLVDGFCLDVSLSGMRISLPLELQQDQGVELQLRMPSRDIKDYSQQEPVSLKAKVVRIAGDTDGRFIYGLKFSQLDRYQKTQLERCVEFFGEL</sequence>
<dbReference type="InterPro" id="IPR003660">
    <property type="entry name" value="HAMP_dom"/>
</dbReference>
<dbReference type="GO" id="GO:0035438">
    <property type="term" value="F:cyclic-di-GMP binding"/>
    <property type="evidence" value="ECO:0007669"/>
    <property type="project" value="InterPro"/>
</dbReference>
<protein>
    <recommendedName>
        <fullName evidence="14">Methyl-accepting chemotaxis protein</fullName>
    </recommendedName>
</protein>
<dbReference type="GO" id="GO:0007165">
    <property type="term" value="P:signal transduction"/>
    <property type="evidence" value="ECO:0007669"/>
    <property type="project" value="UniProtKB-KW"/>
</dbReference>
<comment type="similarity">
    <text evidence="6">Belongs to the methyl-accepting chemotaxis (MCP) protein family.</text>
</comment>
<dbReference type="SUPFAM" id="SSF58104">
    <property type="entry name" value="Methyl-accepting chemotaxis protein (MCP) signaling domain"/>
    <property type="match status" value="1"/>
</dbReference>
<keyword evidence="5 7" id="KW-0807">Transducer</keyword>
<evidence type="ECO:0000256" key="6">
    <source>
        <dbReference type="ARBA" id="ARBA00029447"/>
    </source>
</evidence>
<proteinExistence type="inferred from homology"/>
<keyword evidence="3 9" id="KW-1133">Transmembrane helix</keyword>
<evidence type="ECO:0000256" key="2">
    <source>
        <dbReference type="ARBA" id="ARBA00022692"/>
    </source>
</evidence>
<evidence type="ECO:0000256" key="4">
    <source>
        <dbReference type="ARBA" id="ARBA00023136"/>
    </source>
</evidence>
<evidence type="ECO:0000256" key="9">
    <source>
        <dbReference type="SAM" id="Phobius"/>
    </source>
</evidence>
<keyword evidence="2 9" id="KW-0812">Transmembrane</keyword>
<dbReference type="GO" id="GO:0004888">
    <property type="term" value="F:transmembrane signaling receptor activity"/>
    <property type="evidence" value="ECO:0007669"/>
    <property type="project" value="InterPro"/>
</dbReference>
<dbReference type="PANTHER" id="PTHR32089">
    <property type="entry name" value="METHYL-ACCEPTING CHEMOTAXIS PROTEIN MCPB"/>
    <property type="match status" value="1"/>
</dbReference>
<reference evidence="12" key="2">
    <citation type="submission" date="2023-01" db="EMBL/GenBank/DDBJ databases">
        <title>Draft genome sequence of Litoribrevibacter albus strain NBRC 110071.</title>
        <authorList>
            <person name="Sun Q."/>
            <person name="Mori K."/>
        </authorList>
    </citation>
    <scope>NUCLEOTIDE SEQUENCE</scope>
    <source>
        <strain evidence="12">NBRC 110071</strain>
    </source>
</reference>
<evidence type="ECO:0000256" key="5">
    <source>
        <dbReference type="ARBA" id="ARBA00023224"/>
    </source>
</evidence>
<reference evidence="12" key="1">
    <citation type="journal article" date="2014" name="Int. J. Syst. Evol. Microbiol.">
        <title>Complete genome sequence of Corynebacterium casei LMG S-19264T (=DSM 44701T), isolated from a smear-ripened cheese.</title>
        <authorList>
            <consortium name="US DOE Joint Genome Institute (JGI-PGF)"/>
            <person name="Walter F."/>
            <person name="Albersmeier A."/>
            <person name="Kalinowski J."/>
            <person name="Ruckert C."/>
        </authorList>
    </citation>
    <scope>NUCLEOTIDE SEQUENCE</scope>
    <source>
        <strain evidence="12">NBRC 110071</strain>
    </source>
</reference>
<dbReference type="SMART" id="SM00304">
    <property type="entry name" value="HAMP"/>
    <property type="match status" value="1"/>
</dbReference>
<feature type="transmembrane region" description="Helical" evidence="9">
    <location>
        <begin position="12"/>
        <end position="31"/>
    </location>
</feature>
<dbReference type="Proteomes" id="UP001161389">
    <property type="component" value="Unassembled WGS sequence"/>
</dbReference>
<dbReference type="PRINTS" id="PR00260">
    <property type="entry name" value="CHEMTRNSDUCR"/>
</dbReference>
<comment type="caution">
    <text evidence="12">The sequence shown here is derived from an EMBL/GenBank/DDBJ whole genome shotgun (WGS) entry which is preliminary data.</text>
</comment>
<evidence type="ECO:0000256" key="1">
    <source>
        <dbReference type="ARBA" id="ARBA00004141"/>
    </source>
</evidence>
<keyword evidence="4 9" id="KW-0472">Membrane</keyword>
<dbReference type="Pfam" id="PF00015">
    <property type="entry name" value="MCPsignal"/>
    <property type="match status" value="1"/>
</dbReference>
<dbReference type="RefSeq" id="WP_284379605.1">
    <property type="nucleotide sequence ID" value="NZ_BSNM01000006.1"/>
</dbReference>
<dbReference type="Pfam" id="PF07238">
    <property type="entry name" value="PilZ"/>
    <property type="match status" value="1"/>
</dbReference>
<evidence type="ECO:0000313" key="12">
    <source>
        <dbReference type="EMBL" id="GLQ30552.1"/>
    </source>
</evidence>
<dbReference type="InterPro" id="IPR004090">
    <property type="entry name" value="Chemotax_Me-accpt_rcpt"/>
</dbReference>
<dbReference type="Pfam" id="PF00672">
    <property type="entry name" value="HAMP"/>
    <property type="match status" value="1"/>
</dbReference>
<organism evidence="12 13">
    <name type="scientific">Litoribrevibacter albus</name>
    <dbReference type="NCBI Taxonomy" id="1473156"/>
    <lineage>
        <taxon>Bacteria</taxon>
        <taxon>Pseudomonadati</taxon>
        <taxon>Pseudomonadota</taxon>
        <taxon>Gammaproteobacteria</taxon>
        <taxon>Oceanospirillales</taxon>
        <taxon>Oceanospirillaceae</taxon>
        <taxon>Litoribrevibacter</taxon>
    </lineage>
</organism>
<evidence type="ECO:0000256" key="3">
    <source>
        <dbReference type="ARBA" id="ARBA00022989"/>
    </source>
</evidence>
<accession>A0AA37W4V6</accession>
<name>A0AA37W4V6_9GAMM</name>